<feature type="transmembrane region" description="Helical" evidence="6">
    <location>
        <begin position="399"/>
        <end position="421"/>
    </location>
</feature>
<organism evidence="8 9">
    <name type="scientific">Arthrobacter cheniae</name>
    <dbReference type="NCBI Taxonomy" id="1258888"/>
    <lineage>
        <taxon>Bacteria</taxon>
        <taxon>Bacillati</taxon>
        <taxon>Actinomycetota</taxon>
        <taxon>Actinomycetes</taxon>
        <taxon>Micrococcales</taxon>
        <taxon>Micrococcaceae</taxon>
        <taxon>Arthrobacter</taxon>
    </lineage>
</organism>
<evidence type="ECO:0000256" key="6">
    <source>
        <dbReference type="SAM" id="Phobius"/>
    </source>
</evidence>
<evidence type="ECO:0000256" key="5">
    <source>
        <dbReference type="ARBA" id="ARBA00023136"/>
    </source>
</evidence>
<feature type="transmembrane region" description="Helical" evidence="6">
    <location>
        <begin position="240"/>
        <end position="259"/>
    </location>
</feature>
<evidence type="ECO:0000256" key="3">
    <source>
        <dbReference type="ARBA" id="ARBA00022692"/>
    </source>
</evidence>
<evidence type="ECO:0000313" key="8">
    <source>
        <dbReference type="EMBL" id="RJT80002.1"/>
    </source>
</evidence>
<dbReference type="Pfam" id="PF07690">
    <property type="entry name" value="MFS_1"/>
    <property type="match status" value="1"/>
</dbReference>
<evidence type="ECO:0000256" key="2">
    <source>
        <dbReference type="ARBA" id="ARBA00022475"/>
    </source>
</evidence>
<feature type="transmembrane region" description="Helical" evidence="6">
    <location>
        <begin position="40"/>
        <end position="61"/>
    </location>
</feature>
<sequence>MTSACPSAFNGAAEAKPTGSSHDWCPLSVSSPPVTATAPFPYVGLLSLAGAIFVSVTSEFLPTGLLPAMARDLGVGISTAGYLVTIFAGTVVVATTPLAAVTQRFSRKSLIVVVLLVIAVANVLAAVAPTYGVLVAARIMGGLAHGLFWAVVAAYAAHLVPAHQLGKAVAITAGGGTAAFVLGVPVGTAIGNALGWRAAFTIIGVVVAILALVIVKFLPPVNHHVARKAGEERVPLTRDPSFRAVILLCIVILIILTGQNTFYTYIAPWLTDVSSFEPGSIALVLFLYGGAGIIGLIGAGYAADRFPKKAFAGVVLVVMAAVLTLALVTTNTVLVLIAVIVWGAAFGGIPAMLQTRMLRTASFRTRDLSAALQTTAFNVGIGGGALLGGLLLDGIGLEVLPFVMILLVATGLGLSLATDTAKDRRERRRLRQE</sequence>
<feature type="transmembrane region" description="Helical" evidence="6">
    <location>
        <begin position="168"/>
        <end position="190"/>
    </location>
</feature>
<feature type="transmembrane region" description="Helical" evidence="6">
    <location>
        <begin position="374"/>
        <end position="393"/>
    </location>
</feature>
<proteinExistence type="predicted"/>
<feature type="transmembrane region" description="Helical" evidence="6">
    <location>
        <begin position="334"/>
        <end position="353"/>
    </location>
</feature>
<keyword evidence="9" id="KW-1185">Reference proteome</keyword>
<feature type="transmembrane region" description="Helical" evidence="6">
    <location>
        <begin position="279"/>
        <end position="303"/>
    </location>
</feature>
<feature type="transmembrane region" description="Helical" evidence="6">
    <location>
        <begin position="310"/>
        <end position="328"/>
    </location>
</feature>
<feature type="domain" description="Major facilitator superfamily (MFS) profile" evidence="7">
    <location>
        <begin position="43"/>
        <end position="421"/>
    </location>
</feature>
<dbReference type="SUPFAM" id="SSF103473">
    <property type="entry name" value="MFS general substrate transporter"/>
    <property type="match status" value="1"/>
</dbReference>
<name>A0A3A5MBB9_9MICC</name>
<dbReference type="PROSITE" id="PS50850">
    <property type="entry name" value="MFS"/>
    <property type="match status" value="1"/>
</dbReference>
<dbReference type="Proteomes" id="UP000272560">
    <property type="component" value="Unassembled WGS sequence"/>
</dbReference>
<dbReference type="PANTHER" id="PTHR43124:SF3">
    <property type="entry name" value="CHLORAMPHENICOL EFFLUX PUMP RV0191"/>
    <property type="match status" value="1"/>
</dbReference>
<comment type="caution">
    <text evidence="8">The sequence shown here is derived from an EMBL/GenBank/DDBJ whole genome shotgun (WGS) entry which is preliminary data.</text>
</comment>
<dbReference type="OrthoDB" id="2810795at2"/>
<reference evidence="8 9" key="1">
    <citation type="submission" date="2018-09" db="EMBL/GenBank/DDBJ databases">
        <title>Novel species of Arthrobacter.</title>
        <authorList>
            <person name="Liu Q."/>
            <person name="Xin Y.-H."/>
        </authorList>
    </citation>
    <scope>NUCLEOTIDE SEQUENCE [LARGE SCALE GENOMIC DNA]</scope>
    <source>
        <strain evidence="8 9">Hz2</strain>
    </source>
</reference>
<feature type="transmembrane region" description="Helical" evidence="6">
    <location>
        <begin position="81"/>
        <end position="102"/>
    </location>
</feature>
<dbReference type="InterPro" id="IPR020846">
    <property type="entry name" value="MFS_dom"/>
</dbReference>
<dbReference type="CDD" id="cd17324">
    <property type="entry name" value="MFS_NepI_like"/>
    <property type="match status" value="1"/>
</dbReference>
<keyword evidence="3 6" id="KW-0812">Transmembrane</keyword>
<dbReference type="InterPro" id="IPR011701">
    <property type="entry name" value="MFS"/>
</dbReference>
<feature type="transmembrane region" description="Helical" evidence="6">
    <location>
        <begin position="196"/>
        <end position="219"/>
    </location>
</feature>
<dbReference type="EMBL" id="QZVT01000004">
    <property type="protein sequence ID" value="RJT80002.1"/>
    <property type="molecule type" value="Genomic_DNA"/>
</dbReference>
<keyword evidence="2" id="KW-1003">Cell membrane</keyword>
<evidence type="ECO:0000313" key="9">
    <source>
        <dbReference type="Proteomes" id="UP000272560"/>
    </source>
</evidence>
<dbReference type="GO" id="GO:0022857">
    <property type="term" value="F:transmembrane transporter activity"/>
    <property type="evidence" value="ECO:0007669"/>
    <property type="project" value="InterPro"/>
</dbReference>
<dbReference type="InterPro" id="IPR036259">
    <property type="entry name" value="MFS_trans_sf"/>
</dbReference>
<keyword evidence="4 6" id="KW-1133">Transmembrane helix</keyword>
<dbReference type="PANTHER" id="PTHR43124">
    <property type="entry name" value="PURINE EFFLUX PUMP PBUE"/>
    <property type="match status" value="1"/>
</dbReference>
<evidence type="ECO:0000256" key="4">
    <source>
        <dbReference type="ARBA" id="ARBA00022989"/>
    </source>
</evidence>
<dbReference type="GO" id="GO:0005886">
    <property type="term" value="C:plasma membrane"/>
    <property type="evidence" value="ECO:0007669"/>
    <property type="project" value="UniProtKB-SubCell"/>
</dbReference>
<accession>A0A3A5MBB9</accession>
<dbReference type="Gene3D" id="1.20.1250.20">
    <property type="entry name" value="MFS general substrate transporter like domains"/>
    <property type="match status" value="1"/>
</dbReference>
<feature type="transmembrane region" description="Helical" evidence="6">
    <location>
        <begin position="135"/>
        <end position="156"/>
    </location>
</feature>
<dbReference type="AlphaFoldDB" id="A0A3A5MBB9"/>
<feature type="transmembrane region" description="Helical" evidence="6">
    <location>
        <begin position="109"/>
        <end position="129"/>
    </location>
</feature>
<gene>
    <name evidence="8" type="ORF">D6T63_08965</name>
</gene>
<comment type="subcellular location">
    <subcellularLocation>
        <location evidence="1">Cell membrane</location>
        <topology evidence="1">Multi-pass membrane protein</topology>
    </subcellularLocation>
</comment>
<evidence type="ECO:0000259" key="7">
    <source>
        <dbReference type="PROSITE" id="PS50850"/>
    </source>
</evidence>
<dbReference type="InterPro" id="IPR050189">
    <property type="entry name" value="MFS_Efflux_Transporters"/>
</dbReference>
<evidence type="ECO:0000256" key="1">
    <source>
        <dbReference type="ARBA" id="ARBA00004651"/>
    </source>
</evidence>
<protein>
    <submittedName>
        <fullName evidence="8">MFS transporter</fullName>
    </submittedName>
</protein>
<keyword evidence="5 6" id="KW-0472">Membrane</keyword>